<evidence type="ECO:0000313" key="1">
    <source>
        <dbReference type="EMBL" id="ATE54877.1"/>
    </source>
</evidence>
<sequence length="64" mass="6992">MEFARALTSRSGHCPSGLARMSPEEVTIELMATSRSREVGQPSPRTDLLAVCDTTKGEWRLTGL</sequence>
<name>A0A290Z769_9PSEU</name>
<organism evidence="1 2">
    <name type="scientific">Actinosynnema pretiosum</name>
    <dbReference type="NCBI Taxonomy" id="42197"/>
    <lineage>
        <taxon>Bacteria</taxon>
        <taxon>Bacillati</taxon>
        <taxon>Actinomycetota</taxon>
        <taxon>Actinomycetes</taxon>
        <taxon>Pseudonocardiales</taxon>
        <taxon>Pseudonocardiaceae</taxon>
        <taxon>Actinosynnema</taxon>
    </lineage>
</organism>
<gene>
    <name evidence="1" type="ORF">CNX65_17625</name>
</gene>
<dbReference type="AlphaFoldDB" id="A0A290Z769"/>
<evidence type="ECO:0000313" key="2">
    <source>
        <dbReference type="Proteomes" id="UP000218505"/>
    </source>
</evidence>
<accession>A0A290Z769</accession>
<protein>
    <submittedName>
        <fullName evidence="1">Uncharacterized protein</fullName>
    </submittedName>
</protein>
<dbReference type="KEGG" id="apre:CNX65_17625"/>
<proteinExistence type="predicted"/>
<reference evidence="1" key="1">
    <citation type="submission" date="2017-09" db="EMBL/GenBank/DDBJ databases">
        <title>Complete Genome Sequence of ansamitocin-producing Bacterium Actinosynnema pretiosum X47.</title>
        <authorList>
            <person name="Cao G."/>
            <person name="Zong G."/>
            <person name="Zhong C."/>
            <person name="Fu J."/>
        </authorList>
    </citation>
    <scope>NUCLEOTIDE SEQUENCE [LARGE SCALE GENOMIC DNA]</scope>
    <source>
        <strain evidence="1">X47</strain>
    </source>
</reference>
<keyword evidence="2" id="KW-1185">Reference proteome</keyword>
<dbReference type="EMBL" id="CP023445">
    <property type="protein sequence ID" value="ATE54877.1"/>
    <property type="molecule type" value="Genomic_DNA"/>
</dbReference>
<dbReference type="Proteomes" id="UP000218505">
    <property type="component" value="Chromosome"/>
</dbReference>